<feature type="compositionally biased region" description="Basic residues" evidence="1">
    <location>
        <begin position="62"/>
        <end position="72"/>
    </location>
</feature>
<feature type="domain" description="AB hydrolase-1" evidence="2">
    <location>
        <begin position="162"/>
        <end position="240"/>
    </location>
</feature>
<dbReference type="PANTHER" id="PTHR43433:SF5">
    <property type="entry name" value="AB HYDROLASE-1 DOMAIN-CONTAINING PROTEIN"/>
    <property type="match status" value="1"/>
</dbReference>
<dbReference type="EMBL" id="LWDX02031559">
    <property type="protein sequence ID" value="OEL27820.1"/>
    <property type="molecule type" value="Genomic_DNA"/>
</dbReference>
<dbReference type="InterPro" id="IPR000073">
    <property type="entry name" value="AB_hydrolase_1"/>
</dbReference>
<name>A0A1E5VRR9_9POAL</name>
<dbReference type="Pfam" id="PF00561">
    <property type="entry name" value="Abhydrolase_1"/>
    <property type="match status" value="1"/>
</dbReference>
<evidence type="ECO:0000259" key="2">
    <source>
        <dbReference type="Pfam" id="PF00561"/>
    </source>
</evidence>
<dbReference type="SUPFAM" id="SSF53474">
    <property type="entry name" value="alpha/beta-Hydrolases"/>
    <property type="match status" value="1"/>
</dbReference>
<sequence>MAINNRPLPPKLRSQPLVFSFALFSIPAFAEQSSPRPFLGSHQNGQSQKPIARGGDNEKLAGRARRRRKSRRRAAMPYCEVDRYEDGDKWEGVRLFYRRYGRGATKVLLIIGLAGTHDSWGPQIKGLTGSLEPADDEAPRQDEEAGVGAAGAAEAAPAEGDDAGGIEVCCFDNRGAGRSSVPPNKSYYSTEIMAKDALALMDHLGWKKAHVFGHSMGAMISCKLAAIAPHRLCSLALLNVTGGGFQCFPKVDGQMLSLAFRFLRAKTPEERALVDLETHYTKEYLDETVGSCTRRMILYQEYVKGISSTGMQSNCGFEGQVNACWTHKMTTKELDTIRSAGFLISVIHGRYDIIAQLCHAKSLAERLLPAARMVELHGAHLVSHERPDEVKCELRTHVTIYDFQVNNALMDLIKATKYAMKPEEWLAQPENASETGALITARPITVTMRTDEGANAAVAVYNLLGKLQLSFLYLIGVIVMGFEHMRNIVKVMKPVRVAAVES</sequence>
<reference evidence="3 4" key="1">
    <citation type="submission" date="2016-09" db="EMBL/GenBank/DDBJ databases">
        <title>The draft genome of Dichanthelium oligosanthes: A C3 panicoid grass species.</title>
        <authorList>
            <person name="Studer A.J."/>
            <person name="Schnable J.C."/>
            <person name="Brutnell T.P."/>
        </authorList>
    </citation>
    <scope>NUCLEOTIDE SEQUENCE [LARGE SCALE GENOMIC DNA]</scope>
    <source>
        <strain evidence="4">cv. Kellogg 1175</strain>
        <tissue evidence="3">Leaf</tissue>
    </source>
</reference>
<dbReference type="Gene3D" id="3.40.50.1820">
    <property type="entry name" value="alpha/beta hydrolase"/>
    <property type="match status" value="1"/>
</dbReference>
<feature type="compositionally biased region" description="Polar residues" evidence="1">
    <location>
        <begin position="35"/>
        <end position="49"/>
    </location>
</feature>
<dbReference type="InterPro" id="IPR029058">
    <property type="entry name" value="AB_hydrolase_fold"/>
</dbReference>
<gene>
    <name evidence="3" type="ORF">BAE44_0011159</name>
</gene>
<feature type="region of interest" description="Disordered" evidence="1">
    <location>
        <begin position="125"/>
        <end position="160"/>
    </location>
</feature>
<feature type="region of interest" description="Disordered" evidence="1">
    <location>
        <begin position="35"/>
        <end position="72"/>
    </location>
</feature>
<organism evidence="3 4">
    <name type="scientific">Dichanthelium oligosanthes</name>
    <dbReference type="NCBI Taxonomy" id="888268"/>
    <lineage>
        <taxon>Eukaryota</taxon>
        <taxon>Viridiplantae</taxon>
        <taxon>Streptophyta</taxon>
        <taxon>Embryophyta</taxon>
        <taxon>Tracheophyta</taxon>
        <taxon>Spermatophyta</taxon>
        <taxon>Magnoliopsida</taxon>
        <taxon>Liliopsida</taxon>
        <taxon>Poales</taxon>
        <taxon>Poaceae</taxon>
        <taxon>PACMAD clade</taxon>
        <taxon>Panicoideae</taxon>
        <taxon>Panicodae</taxon>
        <taxon>Paniceae</taxon>
        <taxon>Dichantheliinae</taxon>
        <taxon>Dichanthelium</taxon>
    </lineage>
</organism>
<dbReference type="InterPro" id="IPR050471">
    <property type="entry name" value="AB_hydrolase"/>
</dbReference>
<evidence type="ECO:0000313" key="4">
    <source>
        <dbReference type="Proteomes" id="UP000095767"/>
    </source>
</evidence>
<protein>
    <recommendedName>
        <fullName evidence="2">AB hydrolase-1 domain-containing protein</fullName>
    </recommendedName>
</protein>
<feature type="compositionally biased region" description="Low complexity" evidence="1">
    <location>
        <begin position="146"/>
        <end position="158"/>
    </location>
</feature>
<accession>A0A1E5VRR9</accession>
<dbReference type="Proteomes" id="UP000095767">
    <property type="component" value="Unassembled WGS sequence"/>
</dbReference>
<dbReference type="AlphaFoldDB" id="A0A1E5VRR9"/>
<evidence type="ECO:0000256" key="1">
    <source>
        <dbReference type="SAM" id="MobiDB-lite"/>
    </source>
</evidence>
<evidence type="ECO:0000313" key="3">
    <source>
        <dbReference type="EMBL" id="OEL27820.1"/>
    </source>
</evidence>
<dbReference type="STRING" id="888268.A0A1E5VRR9"/>
<dbReference type="PANTHER" id="PTHR43433">
    <property type="entry name" value="HYDROLASE, ALPHA/BETA FOLD FAMILY PROTEIN"/>
    <property type="match status" value="1"/>
</dbReference>
<proteinExistence type="predicted"/>
<keyword evidence="4" id="KW-1185">Reference proteome</keyword>
<comment type="caution">
    <text evidence="3">The sequence shown here is derived from an EMBL/GenBank/DDBJ whole genome shotgun (WGS) entry which is preliminary data.</text>
</comment>
<dbReference type="OrthoDB" id="19657at2759"/>